<keyword evidence="1" id="KW-0479">Metal-binding</keyword>
<gene>
    <name evidence="6" type="ORF">FNX44_002140</name>
    <name evidence="5" type="ORF">H3147_05670</name>
</gene>
<feature type="domain" description="RanBP2-type" evidence="4">
    <location>
        <begin position="40"/>
        <end position="59"/>
    </location>
</feature>
<accession>A0A5P0YLD1</accession>
<dbReference type="RefSeq" id="WP_143646177.1">
    <property type="nucleotide sequence ID" value="NZ_JABJXA010000021.1"/>
</dbReference>
<proteinExistence type="predicted"/>
<sequence>MTYETDLAVAERAGRLWPCPCGADNPPAYDTCHDCQRPSWTCASCGTVNSQALSHCQQCDNTVASDAIGDGEEGFEMTWEEFVSLQIGPRRVGGRYGDAGSAYEVLAIDRGPRPGWPSWHITVRDDDGHVRETCTGWNPQHDRVLAQ</sequence>
<dbReference type="AlphaFoldDB" id="A0A5P0YLD1"/>
<reference evidence="5" key="3">
    <citation type="journal article" name="Syst. Appl. Microbiol.">
        <title>Streptomyces alkaliterrae sp. nov., isolated from an alkaline soil, and emended descriptions of Streptomyces alkaliphilus, Streptomyces calidiresistens and Streptomyces durbertensis.</title>
        <authorList>
            <person name="Swiecimska M."/>
            <person name="Golinska P."/>
            <person name="Nouioui I."/>
            <person name="Wypij M."/>
            <person name="Rai M."/>
            <person name="Sangal V."/>
            <person name="Goodfellow M."/>
        </authorList>
    </citation>
    <scope>NUCLEOTIDE SEQUENCE</scope>
    <source>
        <strain evidence="5">OF8</strain>
    </source>
</reference>
<organism evidence="6 7">
    <name type="scientific">Streptomyces alkaliterrae</name>
    <dbReference type="NCBI Taxonomy" id="2213162"/>
    <lineage>
        <taxon>Bacteria</taxon>
        <taxon>Bacillati</taxon>
        <taxon>Actinomycetota</taxon>
        <taxon>Actinomycetes</taxon>
        <taxon>Kitasatosporales</taxon>
        <taxon>Streptomycetaceae</taxon>
        <taxon>Streptomyces</taxon>
    </lineage>
</organism>
<name>A0A5P0YLD1_9ACTN</name>
<evidence type="ECO:0000313" key="7">
    <source>
        <dbReference type="Proteomes" id="UP000320857"/>
    </source>
</evidence>
<dbReference type="PROSITE" id="PS01358">
    <property type="entry name" value="ZF_RANBP2_1"/>
    <property type="match status" value="1"/>
</dbReference>
<evidence type="ECO:0000313" key="5">
    <source>
        <dbReference type="EMBL" id="MBB1258317.1"/>
    </source>
</evidence>
<dbReference type="EMBL" id="VJYK02000010">
    <property type="protein sequence ID" value="MQS00700.1"/>
    <property type="molecule type" value="Genomic_DNA"/>
</dbReference>
<dbReference type="Proteomes" id="UP000320857">
    <property type="component" value="Unassembled WGS sequence"/>
</dbReference>
<evidence type="ECO:0000256" key="1">
    <source>
        <dbReference type="ARBA" id="ARBA00022723"/>
    </source>
</evidence>
<keyword evidence="3" id="KW-0862">Zinc</keyword>
<dbReference type="OrthoDB" id="4211457at2"/>
<dbReference type="InterPro" id="IPR001876">
    <property type="entry name" value="Znf_RanBP2"/>
</dbReference>
<protein>
    <recommendedName>
        <fullName evidence="4">RanBP2-type domain-containing protein</fullName>
    </recommendedName>
</protein>
<evidence type="ECO:0000313" key="6">
    <source>
        <dbReference type="EMBL" id="MQS00700.1"/>
    </source>
</evidence>
<reference evidence="6 7" key="1">
    <citation type="submission" date="2019-10" db="EMBL/GenBank/DDBJ databases">
        <title>Streptomyces sp. nov., a novel actinobacterium isolated from alkaline environment.</title>
        <authorList>
            <person name="Golinska P."/>
        </authorList>
    </citation>
    <scope>NUCLEOTIDE SEQUENCE [LARGE SCALE GENOMIC DNA]</scope>
    <source>
        <strain evidence="6 7">OF1</strain>
    </source>
</reference>
<evidence type="ECO:0000313" key="8">
    <source>
        <dbReference type="Proteomes" id="UP000517765"/>
    </source>
</evidence>
<dbReference type="Proteomes" id="UP000517765">
    <property type="component" value="Unassembled WGS sequence"/>
</dbReference>
<dbReference type="SMART" id="SM00547">
    <property type="entry name" value="ZnF_RBZ"/>
    <property type="match status" value="2"/>
</dbReference>
<evidence type="ECO:0000259" key="4">
    <source>
        <dbReference type="PROSITE" id="PS01358"/>
    </source>
</evidence>
<reference evidence="8" key="2">
    <citation type="submission" date="2020-05" db="EMBL/GenBank/DDBJ databases">
        <title>Classification of alakaliphilic streptomycetes isolated from an alkaline soil next to Lonar Crater, India and a proposal for the recognition of Streptomyces alkaliterrae sp. nov.</title>
        <authorList>
            <person name="Golinska P."/>
        </authorList>
    </citation>
    <scope>NUCLEOTIDE SEQUENCE [LARGE SCALE GENOMIC DNA]</scope>
    <source>
        <strain evidence="8">OF8</strain>
    </source>
</reference>
<keyword evidence="7" id="KW-1185">Reference proteome</keyword>
<evidence type="ECO:0000256" key="3">
    <source>
        <dbReference type="ARBA" id="ARBA00022833"/>
    </source>
</evidence>
<comment type="caution">
    <text evidence="6">The sequence shown here is derived from an EMBL/GenBank/DDBJ whole genome shotgun (WGS) entry which is preliminary data.</text>
</comment>
<dbReference type="EMBL" id="JABJXA010000021">
    <property type="protein sequence ID" value="MBB1258317.1"/>
    <property type="molecule type" value="Genomic_DNA"/>
</dbReference>
<keyword evidence="2" id="KW-0863">Zinc-finger</keyword>
<evidence type="ECO:0000256" key="2">
    <source>
        <dbReference type="ARBA" id="ARBA00022771"/>
    </source>
</evidence>
<dbReference type="GO" id="GO:0008270">
    <property type="term" value="F:zinc ion binding"/>
    <property type="evidence" value="ECO:0007669"/>
    <property type="project" value="UniProtKB-KW"/>
</dbReference>